<dbReference type="PIRSF" id="PIRSF006060">
    <property type="entry name" value="AA_transporter"/>
    <property type="match status" value="1"/>
</dbReference>
<feature type="transmembrane region" description="Helical" evidence="6">
    <location>
        <begin position="133"/>
        <end position="149"/>
    </location>
</feature>
<gene>
    <name evidence="7" type="ORF">SAMN06297229_1905</name>
</gene>
<keyword evidence="2" id="KW-1003">Cell membrane</keyword>
<accession>A0A1Y6G0D8</accession>
<dbReference type="RefSeq" id="WP_086435041.1">
    <property type="nucleotide sequence ID" value="NZ_FXWH01000002.1"/>
</dbReference>
<feature type="transmembrane region" description="Helical" evidence="6">
    <location>
        <begin position="196"/>
        <end position="214"/>
    </location>
</feature>
<dbReference type="GO" id="GO:0005886">
    <property type="term" value="C:plasma membrane"/>
    <property type="evidence" value="ECO:0007669"/>
    <property type="project" value="UniProtKB-SubCell"/>
</dbReference>
<evidence type="ECO:0000256" key="3">
    <source>
        <dbReference type="ARBA" id="ARBA00022692"/>
    </source>
</evidence>
<dbReference type="PANTHER" id="PTHR42770">
    <property type="entry name" value="AMINO ACID TRANSPORTER-RELATED"/>
    <property type="match status" value="1"/>
</dbReference>
<evidence type="ECO:0000313" key="7">
    <source>
        <dbReference type="EMBL" id="SMQ79988.1"/>
    </source>
</evidence>
<evidence type="ECO:0000256" key="2">
    <source>
        <dbReference type="ARBA" id="ARBA00022475"/>
    </source>
</evidence>
<organism evidence="7 8">
    <name type="scientific">Pseudidiomarina planktonica</name>
    <dbReference type="NCBI Taxonomy" id="1323738"/>
    <lineage>
        <taxon>Bacteria</taxon>
        <taxon>Pseudomonadati</taxon>
        <taxon>Pseudomonadota</taxon>
        <taxon>Gammaproteobacteria</taxon>
        <taxon>Alteromonadales</taxon>
        <taxon>Idiomarinaceae</taxon>
        <taxon>Pseudidiomarina</taxon>
    </lineage>
</organism>
<dbReference type="Proteomes" id="UP000194450">
    <property type="component" value="Unassembled WGS sequence"/>
</dbReference>
<feature type="transmembrane region" description="Helical" evidence="6">
    <location>
        <begin position="156"/>
        <end position="176"/>
    </location>
</feature>
<name>A0A1Y6G0D8_9GAMM</name>
<feature type="transmembrane region" description="Helical" evidence="6">
    <location>
        <begin position="235"/>
        <end position="259"/>
    </location>
</feature>
<evidence type="ECO:0000313" key="8">
    <source>
        <dbReference type="Proteomes" id="UP000194450"/>
    </source>
</evidence>
<keyword evidence="3 6" id="KW-0812">Transmembrane</keyword>
<dbReference type="PANTHER" id="PTHR42770:SF11">
    <property type="entry name" value="INNER MEMBRANE TRANSPORT PROTEIN YBAT"/>
    <property type="match status" value="1"/>
</dbReference>
<dbReference type="InterPro" id="IPR002293">
    <property type="entry name" value="AA/rel_permease1"/>
</dbReference>
<feature type="transmembrane region" description="Helical" evidence="6">
    <location>
        <begin position="393"/>
        <end position="411"/>
    </location>
</feature>
<keyword evidence="8" id="KW-1185">Reference proteome</keyword>
<evidence type="ECO:0000256" key="1">
    <source>
        <dbReference type="ARBA" id="ARBA00004651"/>
    </source>
</evidence>
<evidence type="ECO:0000256" key="5">
    <source>
        <dbReference type="ARBA" id="ARBA00023136"/>
    </source>
</evidence>
<dbReference type="AlphaFoldDB" id="A0A1Y6G0D8"/>
<feature type="transmembrane region" description="Helical" evidence="6">
    <location>
        <begin position="51"/>
        <end position="73"/>
    </location>
</feature>
<proteinExistence type="predicted"/>
<dbReference type="OrthoDB" id="9804700at2"/>
<keyword evidence="5 6" id="KW-0472">Membrane</keyword>
<feature type="transmembrane region" description="Helical" evidence="6">
    <location>
        <begin position="279"/>
        <end position="308"/>
    </location>
</feature>
<dbReference type="InterPro" id="IPR050367">
    <property type="entry name" value="APC_superfamily"/>
</dbReference>
<keyword evidence="4 6" id="KW-1133">Transmembrane helix</keyword>
<dbReference type="Gene3D" id="1.20.1740.10">
    <property type="entry name" value="Amino acid/polyamine transporter I"/>
    <property type="match status" value="1"/>
</dbReference>
<feature type="transmembrane region" description="Helical" evidence="6">
    <location>
        <begin position="94"/>
        <end position="121"/>
    </location>
</feature>
<evidence type="ECO:0000256" key="6">
    <source>
        <dbReference type="SAM" id="Phobius"/>
    </source>
</evidence>
<dbReference type="EMBL" id="FXWH01000002">
    <property type="protein sequence ID" value="SMQ79988.1"/>
    <property type="molecule type" value="Genomic_DNA"/>
</dbReference>
<evidence type="ECO:0000256" key="4">
    <source>
        <dbReference type="ARBA" id="ARBA00022989"/>
    </source>
</evidence>
<feature type="transmembrane region" description="Helical" evidence="6">
    <location>
        <begin position="20"/>
        <end position="39"/>
    </location>
</feature>
<dbReference type="GO" id="GO:0022857">
    <property type="term" value="F:transmembrane transporter activity"/>
    <property type="evidence" value="ECO:0007669"/>
    <property type="project" value="InterPro"/>
</dbReference>
<comment type="subcellular location">
    <subcellularLocation>
        <location evidence="1">Cell membrane</location>
        <topology evidence="1">Multi-pass membrane protein</topology>
    </subcellularLocation>
</comment>
<dbReference type="Pfam" id="PF13520">
    <property type="entry name" value="AA_permease_2"/>
    <property type="match status" value="1"/>
</dbReference>
<feature type="transmembrane region" description="Helical" evidence="6">
    <location>
        <begin position="329"/>
        <end position="348"/>
    </location>
</feature>
<sequence>MTELAKNNNKQPQLQRSIGFALLVLYGMGTMVGAGFYALSGKVAGIAGLYAPVAFGLAGLLALFSALAFAELSSRLPHAGGSARYVEEAFGKRWFSALVGWLIIVTGVVSAATLMVATISFLNDFIVLPKEPAIVAVTLILGAIAVWGVNQAVGTVVVISIIQIATLLYVVIGTMTMPETPSYEWIEFVPPMESSAWLGIFTAVFLAFYAFIGFEDMVTMAEEVKDVRRTLPRALVVSLVLTALLYIIVSLALVLSIPLDVLAEANTPLAEPIRHHGTWAIAIIGIVSILSVVNSGLVQIVMAARVAYGMADRGYAPAIFSRVNERTKTPWLATILATLVVAILAVSFELTTLANATSVVLLFVFALINMGLWWLKRNPDDDQTGGTFRIPRWIPLIGAVISIAALVFKALTSF</sequence>
<reference evidence="8" key="1">
    <citation type="submission" date="2017-04" db="EMBL/GenBank/DDBJ databases">
        <authorList>
            <person name="Varghese N."/>
            <person name="Submissions S."/>
        </authorList>
    </citation>
    <scope>NUCLEOTIDE SEQUENCE [LARGE SCALE GENOMIC DNA]</scope>
</reference>
<protein>
    <submittedName>
        <fullName evidence="7">Amino acid/polyamine/organocation transporter, APC superfamily</fullName>
    </submittedName>
</protein>
<feature type="transmembrane region" description="Helical" evidence="6">
    <location>
        <begin position="354"/>
        <end position="372"/>
    </location>
</feature>